<proteinExistence type="inferred from homology"/>
<dbReference type="InterPro" id="IPR004839">
    <property type="entry name" value="Aminotransferase_I/II_large"/>
</dbReference>
<dbReference type="PROSITE" id="PS00599">
    <property type="entry name" value="AA_TRANSFER_CLASS_2"/>
    <property type="match status" value="1"/>
</dbReference>
<dbReference type="GO" id="GO:0004400">
    <property type="term" value="F:histidinol-phosphate transaminase activity"/>
    <property type="evidence" value="ECO:0007669"/>
    <property type="project" value="InterPro"/>
</dbReference>
<dbReference type="GO" id="GO:0000105">
    <property type="term" value="P:L-histidine biosynthetic process"/>
    <property type="evidence" value="ECO:0007669"/>
    <property type="project" value="UniProtKB-KW"/>
</dbReference>
<dbReference type="InterPro" id="IPR015422">
    <property type="entry name" value="PyrdxlP-dep_Trfase_small"/>
</dbReference>
<name>A0A6J5YXN6_9ZZZZ</name>
<evidence type="ECO:0000256" key="7">
    <source>
        <dbReference type="ARBA" id="ARBA00029440"/>
    </source>
</evidence>
<keyword evidence="3" id="KW-0028">Amino-acid biosynthesis</keyword>
<dbReference type="Gene3D" id="3.40.640.10">
    <property type="entry name" value="Type I PLP-dependent aspartate aminotransferase-like (Major domain)"/>
    <property type="match status" value="1"/>
</dbReference>
<dbReference type="PANTHER" id="PTHR42885:SF2">
    <property type="entry name" value="HISTIDINOL-PHOSPHATE AMINOTRANSFERASE"/>
    <property type="match status" value="1"/>
</dbReference>
<dbReference type="GO" id="GO:0030170">
    <property type="term" value="F:pyridoxal phosphate binding"/>
    <property type="evidence" value="ECO:0007669"/>
    <property type="project" value="InterPro"/>
</dbReference>
<dbReference type="NCBIfam" id="NF002877">
    <property type="entry name" value="PRK03317.1"/>
    <property type="match status" value="1"/>
</dbReference>
<keyword evidence="2" id="KW-0032">Aminotransferase</keyword>
<dbReference type="InterPro" id="IPR005861">
    <property type="entry name" value="HisP_aminotrans"/>
</dbReference>
<evidence type="ECO:0000313" key="9">
    <source>
        <dbReference type="EMBL" id="CAB4332700.1"/>
    </source>
</evidence>
<reference evidence="9" key="1">
    <citation type="submission" date="2020-05" db="EMBL/GenBank/DDBJ databases">
        <authorList>
            <person name="Chiriac C."/>
            <person name="Salcher M."/>
            <person name="Ghai R."/>
            <person name="Kavagutti S V."/>
        </authorList>
    </citation>
    <scope>NUCLEOTIDE SEQUENCE</scope>
</reference>
<evidence type="ECO:0000259" key="8">
    <source>
        <dbReference type="Pfam" id="PF00155"/>
    </source>
</evidence>
<dbReference type="EMBL" id="CAESAJ010000018">
    <property type="protein sequence ID" value="CAB4332700.1"/>
    <property type="molecule type" value="Genomic_DNA"/>
</dbReference>
<comment type="pathway">
    <text evidence="7">Amino-acid biosynthesis.</text>
</comment>
<dbReference type="InterPro" id="IPR015424">
    <property type="entry name" value="PyrdxlP-dep_Trfase"/>
</dbReference>
<protein>
    <submittedName>
        <fullName evidence="9">Unannotated protein</fullName>
    </submittedName>
</protein>
<accession>A0A6J5YXN6</accession>
<evidence type="ECO:0000256" key="1">
    <source>
        <dbReference type="ARBA" id="ARBA00001933"/>
    </source>
</evidence>
<organism evidence="9">
    <name type="scientific">freshwater metagenome</name>
    <dbReference type="NCBI Taxonomy" id="449393"/>
    <lineage>
        <taxon>unclassified sequences</taxon>
        <taxon>metagenomes</taxon>
        <taxon>ecological metagenomes</taxon>
    </lineage>
</organism>
<feature type="domain" description="Aminotransferase class I/classII large" evidence="8">
    <location>
        <begin position="25"/>
        <end position="349"/>
    </location>
</feature>
<dbReference type="InterPro" id="IPR001917">
    <property type="entry name" value="Aminotrans_II_pyridoxalP_BS"/>
</dbReference>
<keyword evidence="6" id="KW-0368">Histidine biosynthesis</keyword>
<dbReference type="HAMAP" id="MF_01023">
    <property type="entry name" value="HisC_aminotrans_2"/>
    <property type="match status" value="1"/>
</dbReference>
<keyword evidence="5" id="KW-0663">Pyridoxal phosphate</keyword>
<dbReference type="NCBIfam" id="TIGR01141">
    <property type="entry name" value="hisC"/>
    <property type="match status" value="1"/>
</dbReference>
<evidence type="ECO:0000256" key="6">
    <source>
        <dbReference type="ARBA" id="ARBA00023102"/>
    </source>
</evidence>
<evidence type="ECO:0000256" key="2">
    <source>
        <dbReference type="ARBA" id="ARBA00022576"/>
    </source>
</evidence>
<comment type="cofactor">
    <cofactor evidence="1">
        <name>pyridoxal 5'-phosphate</name>
        <dbReference type="ChEBI" id="CHEBI:597326"/>
    </cofactor>
</comment>
<dbReference type="CDD" id="cd00609">
    <property type="entry name" value="AAT_like"/>
    <property type="match status" value="1"/>
</dbReference>
<gene>
    <name evidence="9" type="ORF">UFOPK3770_00320</name>
</gene>
<dbReference type="SUPFAM" id="SSF53383">
    <property type="entry name" value="PLP-dependent transferases"/>
    <property type="match status" value="1"/>
</dbReference>
<dbReference type="PANTHER" id="PTHR42885">
    <property type="entry name" value="HISTIDINOL-PHOSPHATE AMINOTRANSFERASE-RELATED"/>
    <property type="match status" value="1"/>
</dbReference>
<dbReference type="AlphaFoldDB" id="A0A6J5YXN6"/>
<dbReference type="InterPro" id="IPR015421">
    <property type="entry name" value="PyrdxlP-dep_Trfase_major"/>
</dbReference>
<evidence type="ECO:0000256" key="3">
    <source>
        <dbReference type="ARBA" id="ARBA00022605"/>
    </source>
</evidence>
<dbReference type="Pfam" id="PF00155">
    <property type="entry name" value="Aminotran_1_2"/>
    <property type="match status" value="1"/>
</dbReference>
<evidence type="ECO:0000256" key="5">
    <source>
        <dbReference type="ARBA" id="ARBA00022898"/>
    </source>
</evidence>
<evidence type="ECO:0000256" key="4">
    <source>
        <dbReference type="ARBA" id="ARBA00022679"/>
    </source>
</evidence>
<keyword evidence="4" id="KW-0808">Transferase</keyword>
<sequence length="358" mass="39576">MTKVRVRDDLNGQHAYGAPQLDVPVRLNVNENPFPPSPELVASISQRVSGAAARLNRYPDRDASELRTALATYIRNESGGEPKLENIWVANGSNEVMHHLLAAFGGPGRTCVTFAPTYSMYVEYCRETFTEYSTIDRNQDFTIDRASIDQALALHPDIIIVCSPNNPTGTVVSTDALDYLIESFDGLIIVDEAYAEFRPLGTQSAVDRYANNANVVITRTMSKAFSCAGLRVGYAIAHADVVQACMLVRLPYHLSAITQAAALAALDHSKELLSQVELLRQERELLAVWLKERNFDVAQSGANFLLFGTFADRQAIWQGLLDRGILIRQTGPEGWLRVSIGTPQENEMFKSALEEVAR</sequence>
<dbReference type="Gene3D" id="3.90.1150.10">
    <property type="entry name" value="Aspartate Aminotransferase, domain 1"/>
    <property type="match status" value="1"/>
</dbReference>